<dbReference type="RefSeq" id="WP_117329739.1">
    <property type="nucleotide sequence ID" value="NZ_QUWK01000004.1"/>
</dbReference>
<dbReference type="PANTHER" id="PTHR39181:SF1">
    <property type="entry name" value="TYROSINE-PROTEIN PHOSPHATASE YWQE"/>
    <property type="match status" value="1"/>
</dbReference>
<evidence type="ECO:0000256" key="3">
    <source>
        <dbReference type="ARBA" id="ARBA00022801"/>
    </source>
</evidence>
<dbReference type="PANTHER" id="PTHR39181">
    <property type="entry name" value="TYROSINE-PROTEIN PHOSPHATASE YWQE"/>
    <property type="match status" value="1"/>
</dbReference>
<evidence type="ECO:0000313" key="6">
    <source>
        <dbReference type="Proteomes" id="UP000264002"/>
    </source>
</evidence>
<evidence type="ECO:0000256" key="1">
    <source>
        <dbReference type="ARBA" id="ARBA00005750"/>
    </source>
</evidence>
<comment type="catalytic activity">
    <reaction evidence="4">
        <text>O-phospho-L-tyrosyl-[protein] + H2O = L-tyrosyl-[protein] + phosphate</text>
        <dbReference type="Rhea" id="RHEA:10684"/>
        <dbReference type="Rhea" id="RHEA-COMP:10136"/>
        <dbReference type="Rhea" id="RHEA-COMP:20101"/>
        <dbReference type="ChEBI" id="CHEBI:15377"/>
        <dbReference type="ChEBI" id="CHEBI:43474"/>
        <dbReference type="ChEBI" id="CHEBI:46858"/>
        <dbReference type="ChEBI" id="CHEBI:61978"/>
        <dbReference type="EC" id="3.1.3.48"/>
    </reaction>
</comment>
<dbReference type="EC" id="3.1.3.48" evidence="2"/>
<name>A0A372MHT2_9SPIR</name>
<keyword evidence="3" id="KW-0378">Hydrolase</keyword>
<protein>
    <recommendedName>
        <fullName evidence="2">protein-tyrosine-phosphatase</fullName>
        <ecNumber evidence="2">3.1.3.48</ecNumber>
    </recommendedName>
</protein>
<comment type="similarity">
    <text evidence="1">Belongs to the metallo-dependent hydrolases superfamily. CpsB/CapC family.</text>
</comment>
<dbReference type="GO" id="GO:0030145">
    <property type="term" value="F:manganese ion binding"/>
    <property type="evidence" value="ECO:0007669"/>
    <property type="project" value="InterPro"/>
</dbReference>
<dbReference type="InterPro" id="IPR016195">
    <property type="entry name" value="Pol/histidinol_Pase-like"/>
</dbReference>
<dbReference type="InterPro" id="IPR016667">
    <property type="entry name" value="Caps_polysacc_synth_CpsB/CapC"/>
</dbReference>
<dbReference type="GO" id="GO:0004725">
    <property type="term" value="F:protein tyrosine phosphatase activity"/>
    <property type="evidence" value="ECO:0007669"/>
    <property type="project" value="UniProtKB-EC"/>
</dbReference>
<evidence type="ECO:0000313" key="5">
    <source>
        <dbReference type="EMBL" id="RFU95329.1"/>
    </source>
</evidence>
<dbReference type="AlphaFoldDB" id="A0A372MHT2"/>
<dbReference type="Pfam" id="PF19567">
    <property type="entry name" value="CpsB_CapC"/>
    <property type="match status" value="1"/>
</dbReference>
<accession>A0A372MHT2</accession>
<evidence type="ECO:0000256" key="4">
    <source>
        <dbReference type="ARBA" id="ARBA00051722"/>
    </source>
</evidence>
<organism evidence="5 6">
    <name type="scientific">Sphaerochaeta halotolerans</name>
    <dbReference type="NCBI Taxonomy" id="2293840"/>
    <lineage>
        <taxon>Bacteria</taxon>
        <taxon>Pseudomonadati</taxon>
        <taxon>Spirochaetota</taxon>
        <taxon>Spirochaetia</taxon>
        <taxon>Spirochaetales</taxon>
        <taxon>Sphaerochaetaceae</taxon>
        <taxon>Sphaerochaeta</taxon>
    </lineage>
</organism>
<dbReference type="Gene3D" id="3.20.20.140">
    <property type="entry name" value="Metal-dependent hydrolases"/>
    <property type="match status" value="1"/>
</dbReference>
<dbReference type="EMBL" id="QUWK01000004">
    <property type="protein sequence ID" value="RFU95329.1"/>
    <property type="molecule type" value="Genomic_DNA"/>
</dbReference>
<dbReference type="SUPFAM" id="SSF89550">
    <property type="entry name" value="PHP domain-like"/>
    <property type="match status" value="1"/>
</dbReference>
<comment type="caution">
    <text evidence="5">The sequence shown here is derived from an EMBL/GenBank/DDBJ whole genome shotgun (WGS) entry which is preliminary data.</text>
</comment>
<evidence type="ECO:0000256" key="2">
    <source>
        <dbReference type="ARBA" id="ARBA00013064"/>
    </source>
</evidence>
<reference evidence="6" key="1">
    <citation type="submission" date="2018-08" db="EMBL/GenBank/DDBJ databases">
        <authorList>
            <person name="Grouzdev D.S."/>
            <person name="Krutkina M.S."/>
        </authorList>
    </citation>
    <scope>NUCLEOTIDE SEQUENCE [LARGE SCALE GENOMIC DNA]</scope>
    <source>
        <strain evidence="6">4-11</strain>
    </source>
</reference>
<keyword evidence="6" id="KW-1185">Reference proteome</keyword>
<reference evidence="5 6" key="2">
    <citation type="submission" date="2018-09" db="EMBL/GenBank/DDBJ databases">
        <title>Genome of Sphaerochaeta halotolerans strain 4-11.</title>
        <authorList>
            <person name="Nazina T.N."/>
            <person name="Sokolova D.S."/>
        </authorList>
    </citation>
    <scope>NUCLEOTIDE SEQUENCE [LARGE SCALE GENOMIC DNA]</scope>
    <source>
        <strain evidence="5 6">4-11</strain>
    </source>
</reference>
<dbReference type="Proteomes" id="UP000264002">
    <property type="component" value="Unassembled WGS sequence"/>
</dbReference>
<proteinExistence type="inferred from homology"/>
<gene>
    <name evidence="5" type="ORF">DYP60_04740</name>
</gene>
<sequence>MGICDMHSHLLPEIDDGYLSREQFIRMLNLYQLSGVTAIAFTPHIFNPYVTTNISELRETYQWARGEAESLGLQTYLGSELFVGDQETLKTIPINGRFALVEFGLSLPPPKVLERLQQLVQMHYRPLIAHVERYLWLSPKSTMLQRLRSLGCLLQTNVEAVENNLSLPYLELGLIDVIATDNHGDETLPARLMDALEKWPSVGRSMQNLW</sequence>